<gene>
    <name evidence="2" type="ORF">HERI1096_LOCUS2880</name>
</gene>
<dbReference type="AlphaFoldDB" id="A0A7S3ES71"/>
<sequence>MPPPAPPGPVIAITGLRVLVVPASSGSAPSCAVGEQLLRPMAGTKWDLDFNTGAGGDYTYVCVERKAADSPISALLGFHTPSAAEPFGDCPANYAKVLGNSSAIGANDLNHGSLNQGAMFLCYQRGGAPIYNLAGLAGGGTAVSAAGCRLPGWEAITGPPAYPGVFNFDPAGVGLILCADRSAAAASAMRDLRDPPAHLA</sequence>
<accession>A0A7S3ES71</accession>
<proteinExistence type="predicted"/>
<organism evidence="2">
    <name type="scientific">Haptolina ericina</name>
    <dbReference type="NCBI Taxonomy" id="156174"/>
    <lineage>
        <taxon>Eukaryota</taxon>
        <taxon>Haptista</taxon>
        <taxon>Haptophyta</taxon>
        <taxon>Prymnesiophyceae</taxon>
        <taxon>Prymnesiales</taxon>
        <taxon>Prymnesiaceae</taxon>
        <taxon>Haptolina</taxon>
    </lineage>
</organism>
<evidence type="ECO:0000313" key="2">
    <source>
        <dbReference type="EMBL" id="CAE0102206.1"/>
    </source>
</evidence>
<keyword evidence="1" id="KW-0732">Signal</keyword>
<dbReference type="EMBL" id="HBHX01005326">
    <property type="protein sequence ID" value="CAE0102206.1"/>
    <property type="molecule type" value="Transcribed_RNA"/>
</dbReference>
<evidence type="ECO:0000256" key="1">
    <source>
        <dbReference type="SAM" id="SignalP"/>
    </source>
</evidence>
<protein>
    <recommendedName>
        <fullName evidence="3">MABP domain-containing protein</fullName>
    </recommendedName>
</protein>
<reference evidence="2" key="1">
    <citation type="submission" date="2021-01" db="EMBL/GenBank/DDBJ databases">
        <authorList>
            <person name="Corre E."/>
            <person name="Pelletier E."/>
            <person name="Niang G."/>
            <person name="Scheremetjew M."/>
            <person name="Finn R."/>
            <person name="Kale V."/>
            <person name="Holt S."/>
            <person name="Cochrane G."/>
            <person name="Meng A."/>
            <person name="Brown T."/>
            <person name="Cohen L."/>
        </authorList>
    </citation>
    <scope>NUCLEOTIDE SEQUENCE</scope>
    <source>
        <strain evidence="2">CCMP281</strain>
    </source>
</reference>
<name>A0A7S3ES71_9EUKA</name>
<dbReference type="Gene3D" id="2.100.10.50">
    <property type="match status" value="1"/>
</dbReference>
<feature type="chain" id="PRO_5030572133" description="MABP domain-containing protein" evidence="1">
    <location>
        <begin position="26"/>
        <end position="200"/>
    </location>
</feature>
<feature type="signal peptide" evidence="1">
    <location>
        <begin position="1"/>
        <end position="25"/>
    </location>
</feature>
<evidence type="ECO:0008006" key="3">
    <source>
        <dbReference type="Google" id="ProtNLM"/>
    </source>
</evidence>